<accession>A0A109JIC6</accession>
<comment type="caution">
    <text evidence="2">The sequence shown here is derived from an EMBL/GenBank/DDBJ whole genome shotgun (WGS) entry which is preliminary data.</text>
</comment>
<protein>
    <submittedName>
        <fullName evidence="2">Entericidin</fullName>
    </submittedName>
</protein>
<organism evidence="2 3">
    <name type="scientific">Rhizobium altiplani</name>
    <dbReference type="NCBI Taxonomy" id="1864509"/>
    <lineage>
        <taxon>Bacteria</taxon>
        <taxon>Pseudomonadati</taxon>
        <taxon>Pseudomonadota</taxon>
        <taxon>Alphaproteobacteria</taxon>
        <taxon>Hyphomicrobiales</taxon>
        <taxon>Rhizobiaceae</taxon>
        <taxon>Rhizobium/Agrobacterium group</taxon>
        <taxon>Rhizobium</taxon>
    </lineage>
</organism>
<reference evidence="2 3" key="1">
    <citation type="submission" date="2015-11" db="EMBL/GenBank/DDBJ databases">
        <title>Draft Genome Sequence of the Strain BR 10423 (Rhizobium sp.) isolated from nodules of Mimosa pudica.</title>
        <authorList>
            <person name="Barauna A.C."/>
            <person name="Zilli J.E."/>
            <person name="Simoes-Araujo J.L."/>
            <person name="Reis V.M."/>
            <person name="James E.K."/>
            <person name="Reis F.B.Jr."/>
            <person name="Rouws L.F."/>
            <person name="Passos S.R."/>
            <person name="Gois S.R."/>
        </authorList>
    </citation>
    <scope>NUCLEOTIDE SEQUENCE [LARGE SCALE GENOMIC DNA]</scope>
    <source>
        <strain evidence="2 3">BR10423</strain>
    </source>
</reference>
<proteinExistence type="predicted"/>
<feature type="signal peptide" evidence="1">
    <location>
        <begin position="1"/>
        <end position="22"/>
    </location>
</feature>
<dbReference type="RefSeq" id="WP_025660921.1">
    <property type="nucleotide sequence ID" value="NZ_JBBNAS010000345.1"/>
</dbReference>
<name>A0A109JIC6_9HYPH</name>
<feature type="chain" id="PRO_5007136827" evidence="1">
    <location>
        <begin position="23"/>
        <end position="52"/>
    </location>
</feature>
<dbReference type="EMBL" id="LNCD01000091">
    <property type="protein sequence ID" value="KWV49351.1"/>
    <property type="molecule type" value="Genomic_DNA"/>
</dbReference>
<evidence type="ECO:0000313" key="3">
    <source>
        <dbReference type="Proteomes" id="UP000068164"/>
    </source>
</evidence>
<dbReference type="Proteomes" id="UP000068164">
    <property type="component" value="Unassembled WGS sequence"/>
</dbReference>
<gene>
    <name evidence="2" type="ORF">AS026_10485</name>
</gene>
<keyword evidence="3" id="KW-1185">Reference proteome</keyword>
<dbReference type="AlphaFoldDB" id="A0A109JIC6"/>
<dbReference type="PROSITE" id="PS51257">
    <property type="entry name" value="PROKAR_LIPOPROTEIN"/>
    <property type="match status" value="1"/>
</dbReference>
<keyword evidence="1" id="KW-0732">Signal</keyword>
<evidence type="ECO:0000256" key="1">
    <source>
        <dbReference type="SAM" id="SignalP"/>
    </source>
</evidence>
<sequence length="52" mass="5151">MTKSVVAIALALASLISLSACANTANGLAKDGREAGNALDVSTHRILKAGAN</sequence>
<dbReference type="OrthoDB" id="8396979at2"/>
<evidence type="ECO:0000313" key="2">
    <source>
        <dbReference type="EMBL" id="KWV49351.1"/>
    </source>
</evidence>